<evidence type="ECO:0000313" key="9">
    <source>
        <dbReference type="EMBL" id="GAK37326.1"/>
    </source>
</evidence>
<dbReference type="EMBL" id="BAJS01000018">
    <property type="protein sequence ID" value="GAK37326.1"/>
    <property type="molecule type" value="Genomic_DNA"/>
</dbReference>
<dbReference type="InterPro" id="IPR050256">
    <property type="entry name" value="Glycosyltransferase_2"/>
</dbReference>
<dbReference type="AlphaFoldDB" id="A0A069D4V0"/>
<dbReference type="GO" id="GO:0099621">
    <property type="term" value="F:undecaprenyl-phosphate 4-deoxy-4-formamido-L-arabinose transferase activity"/>
    <property type="evidence" value="ECO:0007669"/>
    <property type="project" value="TreeGrafter"/>
</dbReference>
<keyword evidence="2 9" id="KW-0328">Glycosyltransferase</keyword>
<keyword evidence="5" id="KW-0448">Lipopolysaccharide biosynthesis</keyword>
<evidence type="ECO:0000256" key="6">
    <source>
        <dbReference type="ARBA" id="ARBA00022989"/>
    </source>
</evidence>
<dbReference type="PANTHER" id="PTHR48090">
    <property type="entry name" value="UNDECAPRENYL-PHOSPHATE 4-DEOXY-4-FORMAMIDO-L-ARABINOSE TRANSFERASE-RELATED"/>
    <property type="match status" value="1"/>
</dbReference>
<accession>A0A069D4V0</accession>
<dbReference type="RefSeq" id="WP_024997031.1">
    <property type="nucleotide sequence ID" value="NZ_ATZI01000016.1"/>
</dbReference>
<evidence type="ECO:0000259" key="8">
    <source>
        <dbReference type="Pfam" id="PF00535"/>
    </source>
</evidence>
<sequence>MNKTGTYQFCIIIPVYNEEGNITRLENELKKFQHISPLKTCILFVNDSSIDKSLALIKAVCAVNEGFFYLSFKQNRGLSAAIKAGIDYAESKFIGYMDADLQTTPEDFNLLFPYLNDYEMVMGIRTGRKDSFIKNLSSRVANGFRRMMTGDGIKDTGCPLKIIHSDCAKRIPLFNGMHRFLPALVQLQNGKVMQIPVRHFERTAGQSKYHLSNRLVGPFKDCFAFRWMKHRYINYTIDSSNVDLLNE</sequence>
<dbReference type="GO" id="GO:0005886">
    <property type="term" value="C:plasma membrane"/>
    <property type="evidence" value="ECO:0007669"/>
    <property type="project" value="TreeGrafter"/>
</dbReference>
<feature type="domain" description="Glycosyltransferase 2-like" evidence="8">
    <location>
        <begin position="10"/>
        <end position="137"/>
    </location>
</feature>
<dbReference type="SUPFAM" id="SSF53448">
    <property type="entry name" value="Nucleotide-diphospho-sugar transferases"/>
    <property type="match status" value="1"/>
</dbReference>
<dbReference type="GO" id="GO:0009103">
    <property type="term" value="P:lipopolysaccharide biosynthetic process"/>
    <property type="evidence" value="ECO:0007669"/>
    <property type="project" value="UniProtKB-KW"/>
</dbReference>
<keyword evidence="10" id="KW-1185">Reference proteome</keyword>
<evidence type="ECO:0000256" key="5">
    <source>
        <dbReference type="ARBA" id="ARBA00022985"/>
    </source>
</evidence>
<keyword evidence="6" id="KW-1133">Transmembrane helix</keyword>
<dbReference type="eggNOG" id="COG1216">
    <property type="taxonomic scope" value="Bacteria"/>
</dbReference>
<evidence type="ECO:0000256" key="7">
    <source>
        <dbReference type="ARBA" id="ARBA00023136"/>
    </source>
</evidence>
<evidence type="ECO:0000256" key="2">
    <source>
        <dbReference type="ARBA" id="ARBA00022676"/>
    </source>
</evidence>
<dbReference type="STRING" id="1121097.GCA_000428125_02738"/>
<dbReference type="OrthoDB" id="9807778at2"/>
<proteinExistence type="predicted"/>
<dbReference type="InterPro" id="IPR001173">
    <property type="entry name" value="Glyco_trans_2-like"/>
</dbReference>
<organism evidence="9 10">
    <name type="scientific">Bacteroides graminisolvens DSM 19988 = JCM 15093</name>
    <dbReference type="NCBI Taxonomy" id="1121097"/>
    <lineage>
        <taxon>Bacteria</taxon>
        <taxon>Pseudomonadati</taxon>
        <taxon>Bacteroidota</taxon>
        <taxon>Bacteroidia</taxon>
        <taxon>Bacteroidales</taxon>
        <taxon>Bacteroidaceae</taxon>
        <taxon>Bacteroides</taxon>
    </lineage>
</organism>
<dbReference type="InterPro" id="IPR029044">
    <property type="entry name" value="Nucleotide-diphossugar_trans"/>
</dbReference>
<dbReference type="Pfam" id="PF00535">
    <property type="entry name" value="Glycos_transf_2"/>
    <property type="match status" value="1"/>
</dbReference>
<keyword evidence="7" id="KW-0472">Membrane</keyword>
<comment type="caution">
    <text evidence="9">The sequence shown here is derived from an EMBL/GenBank/DDBJ whole genome shotgun (WGS) entry which is preliminary data.</text>
</comment>
<dbReference type="PANTHER" id="PTHR48090:SF3">
    <property type="entry name" value="UNDECAPRENYL-PHOSPHATE 4-DEOXY-4-FORMAMIDO-L-ARABINOSE TRANSFERASE"/>
    <property type="match status" value="1"/>
</dbReference>
<name>A0A069D4V0_9BACE</name>
<keyword evidence="3 9" id="KW-0808">Transferase</keyword>
<evidence type="ECO:0000313" key="10">
    <source>
        <dbReference type="Proteomes" id="UP000027601"/>
    </source>
</evidence>
<dbReference type="Proteomes" id="UP000027601">
    <property type="component" value="Unassembled WGS sequence"/>
</dbReference>
<evidence type="ECO:0000256" key="3">
    <source>
        <dbReference type="ARBA" id="ARBA00022679"/>
    </source>
</evidence>
<evidence type="ECO:0000256" key="1">
    <source>
        <dbReference type="ARBA" id="ARBA00022475"/>
    </source>
</evidence>
<evidence type="ECO:0000256" key="4">
    <source>
        <dbReference type="ARBA" id="ARBA00022692"/>
    </source>
</evidence>
<reference evidence="9 10" key="1">
    <citation type="journal article" date="2015" name="Microbes Environ.">
        <title>Distribution and evolution of nitrogen fixation genes in the phylum bacteroidetes.</title>
        <authorList>
            <person name="Inoue J."/>
            <person name="Oshima K."/>
            <person name="Suda W."/>
            <person name="Sakamoto M."/>
            <person name="Iino T."/>
            <person name="Noda S."/>
            <person name="Hongoh Y."/>
            <person name="Hattori M."/>
            <person name="Ohkuma M."/>
        </authorList>
    </citation>
    <scope>NUCLEOTIDE SEQUENCE [LARGE SCALE GENOMIC DNA]</scope>
    <source>
        <strain evidence="9 10">JCM 15093</strain>
    </source>
</reference>
<protein>
    <submittedName>
        <fullName evidence="9">Dolichol-phosphate mannosyltransferase</fullName>
    </submittedName>
</protein>
<keyword evidence="1" id="KW-1003">Cell membrane</keyword>
<dbReference type="Gene3D" id="3.90.550.10">
    <property type="entry name" value="Spore Coat Polysaccharide Biosynthesis Protein SpsA, Chain A"/>
    <property type="match status" value="1"/>
</dbReference>
<keyword evidence="4" id="KW-0812">Transmembrane</keyword>
<gene>
    <name evidence="9" type="ORF">JCM15093_2570</name>
</gene>